<dbReference type="Pfam" id="PF11013">
    <property type="entry name" value="DUF2851"/>
    <property type="match status" value="1"/>
</dbReference>
<dbReference type="KEGG" id="mbas:ALGA_2183"/>
<keyword evidence="2" id="KW-1185">Reference proteome</keyword>
<gene>
    <name evidence="1" type="ORF">ALGA_2183</name>
</gene>
<dbReference type="OrthoDB" id="1005072at2"/>
<evidence type="ECO:0000313" key="2">
    <source>
        <dbReference type="Proteomes" id="UP000218267"/>
    </source>
</evidence>
<dbReference type="EMBL" id="AP018042">
    <property type="protein sequence ID" value="BAX80521.1"/>
    <property type="molecule type" value="Genomic_DNA"/>
</dbReference>
<dbReference type="Proteomes" id="UP000218267">
    <property type="component" value="Chromosome"/>
</dbReference>
<sequence>MNEDFLQFIWKQNLFSKANLFSTKGNAIDILDVGKQNFDAGPDFFDARIKIDNVLWAGNVEIHLKSSLWYSHSHDEDSAYDNVILHVVLEDDSSVVLENERAIPCLEMSFTPGLLDNYRNLMSSVKWIPCFDEISTIQSFFVRNWLDRMLLERLERKSNEIKDILEQNNNSWEETFYQVLARYFGMKVNADPFQQLARSIPMKFLARQKNSLHQLEALLFGQSGLFEKFNCEDEYLDGLKLEYEFLANKYQLKPLTPGRWKWLRLRPSNFPTIRIAQFASLVHNSQSLFSQILSADSIAEVTNLLNCQASDYWTTHYQFGLETNEKLKVFGQSSIDGLIINCVVPVLFLYGRMNDSQKWKDRACDMLEELPAEKNSITKKWKECGVDVKSAYHSQALLQLKSNYCDSSNCLKCEFGNRIIRSVSADLSL</sequence>
<accession>A0A1Y1CMM4</accession>
<reference evidence="1 2" key="1">
    <citation type="journal article" date="2018" name="Mar. Genomics">
        <title>Complete genome sequence of Marinifilaceae bacterium strain SPP2, isolated from the Antarctic marine sediment.</title>
        <authorList>
            <person name="Watanabe M."/>
            <person name="Kojima H."/>
            <person name="Fukui M."/>
        </authorList>
    </citation>
    <scope>NUCLEOTIDE SEQUENCE [LARGE SCALE GENOMIC DNA]</scope>
    <source>
        <strain evidence="1 2">SPP2</strain>
    </source>
</reference>
<organism evidence="1 2">
    <name type="scientific">Labilibaculum antarcticum</name>
    <dbReference type="NCBI Taxonomy" id="1717717"/>
    <lineage>
        <taxon>Bacteria</taxon>
        <taxon>Pseudomonadati</taxon>
        <taxon>Bacteroidota</taxon>
        <taxon>Bacteroidia</taxon>
        <taxon>Marinilabiliales</taxon>
        <taxon>Marinifilaceae</taxon>
        <taxon>Labilibaculum</taxon>
    </lineage>
</organism>
<protein>
    <recommendedName>
        <fullName evidence="3">DUF2851 domain-containing protein</fullName>
    </recommendedName>
</protein>
<evidence type="ECO:0000313" key="1">
    <source>
        <dbReference type="EMBL" id="BAX80521.1"/>
    </source>
</evidence>
<dbReference type="AlphaFoldDB" id="A0A1Y1CMM4"/>
<name>A0A1Y1CMM4_9BACT</name>
<dbReference type="RefSeq" id="WP_096429369.1">
    <property type="nucleotide sequence ID" value="NZ_AP018042.1"/>
</dbReference>
<proteinExistence type="predicted"/>
<reference evidence="2" key="2">
    <citation type="journal article" date="2020" name="Antonie Van Leeuwenhoek">
        <title>Labilibaculum antarcticum sp. nov., a novel facultative anaerobic, psychrotorelant bacterium isolated from marine sediment of Antarctica.</title>
        <authorList>
            <person name="Watanabe M."/>
            <person name="Kojima H."/>
            <person name="Fukui M."/>
        </authorList>
    </citation>
    <scope>NUCLEOTIDE SEQUENCE [LARGE SCALE GENOMIC DNA]</scope>
    <source>
        <strain evidence="2">SPP2</strain>
    </source>
</reference>
<evidence type="ECO:0008006" key="3">
    <source>
        <dbReference type="Google" id="ProtNLM"/>
    </source>
</evidence>
<dbReference type="InterPro" id="IPR021272">
    <property type="entry name" value="DUF2851"/>
</dbReference>